<reference evidence="1" key="1">
    <citation type="submission" date="2019-10" db="EMBL/GenBank/DDBJ databases">
        <title>Conservation and host-specific expression of non-tandemly repeated heterogenous ribosome RNA gene in arbuscular mycorrhizal fungi.</title>
        <authorList>
            <person name="Maeda T."/>
            <person name="Kobayashi Y."/>
            <person name="Nakagawa T."/>
            <person name="Ezawa T."/>
            <person name="Yamaguchi K."/>
            <person name="Bino T."/>
            <person name="Nishimoto Y."/>
            <person name="Shigenobu S."/>
            <person name="Kawaguchi M."/>
        </authorList>
    </citation>
    <scope>NUCLEOTIDE SEQUENCE</scope>
    <source>
        <strain evidence="1">HR1</strain>
    </source>
</reference>
<organism evidence="1 2">
    <name type="scientific">Rhizophagus clarus</name>
    <dbReference type="NCBI Taxonomy" id="94130"/>
    <lineage>
        <taxon>Eukaryota</taxon>
        <taxon>Fungi</taxon>
        <taxon>Fungi incertae sedis</taxon>
        <taxon>Mucoromycota</taxon>
        <taxon>Glomeromycotina</taxon>
        <taxon>Glomeromycetes</taxon>
        <taxon>Glomerales</taxon>
        <taxon>Glomeraceae</taxon>
        <taxon>Rhizophagus</taxon>
    </lineage>
</organism>
<accession>A0A8H3MAQ8</accession>
<comment type="caution">
    <text evidence="1">The sequence shown here is derived from an EMBL/GenBank/DDBJ whole genome shotgun (WGS) entry which is preliminary data.</text>
</comment>
<name>A0A8H3MAQ8_9GLOM</name>
<sequence length="94" mass="10950">MESMNNNNKLQISHCQGCENTTSFYTSKRPERDQIQESFCNIECKISNISILYTGQCSTITRDKYHLIPIDINSHLQQAINKVTTSYEYQIRII</sequence>
<evidence type="ECO:0000313" key="1">
    <source>
        <dbReference type="EMBL" id="GET03903.1"/>
    </source>
</evidence>
<dbReference type="Proteomes" id="UP000615446">
    <property type="component" value="Unassembled WGS sequence"/>
</dbReference>
<dbReference type="AlphaFoldDB" id="A0A8H3MAQ8"/>
<proteinExistence type="predicted"/>
<gene>
    <name evidence="1" type="ORF">RCL2_003021000</name>
</gene>
<protein>
    <submittedName>
        <fullName evidence="1">Uncharacterized protein</fullName>
    </submittedName>
</protein>
<dbReference type="EMBL" id="BLAL01000334">
    <property type="protein sequence ID" value="GET03903.1"/>
    <property type="molecule type" value="Genomic_DNA"/>
</dbReference>
<evidence type="ECO:0000313" key="2">
    <source>
        <dbReference type="Proteomes" id="UP000615446"/>
    </source>
</evidence>